<accession>A0AA41YQL2</accession>
<keyword evidence="2" id="KW-0489">Methyltransferase</keyword>
<gene>
    <name evidence="2" type="ORF">OL599_03910</name>
</gene>
<reference evidence="2" key="2">
    <citation type="submission" date="2022-10" db="EMBL/GenBank/DDBJ databases">
        <authorList>
            <person name="Trinh H.N."/>
        </authorList>
    </citation>
    <scope>NUCLEOTIDE SEQUENCE</scope>
    <source>
        <strain evidence="2">RN2-1</strain>
    </source>
</reference>
<dbReference type="SUPFAM" id="SSF53335">
    <property type="entry name" value="S-adenosyl-L-methionine-dependent methyltransferases"/>
    <property type="match status" value="1"/>
</dbReference>
<reference evidence="2" key="1">
    <citation type="submission" date="2022-09" db="EMBL/GenBank/DDBJ databases">
        <title>Rhodovastum sp. nov. RN2-1 isolated from soil in Seongnam, South Korea.</title>
        <authorList>
            <person name="Le N.T."/>
        </authorList>
    </citation>
    <scope>NUCLEOTIDE SEQUENCE</scope>
    <source>
        <strain evidence="2">RN2-1</strain>
    </source>
</reference>
<dbReference type="Pfam" id="PF05050">
    <property type="entry name" value="Methyltransf_21"/>
    <property type="match status" value="1"/>
</dbReference>
<proteinExistence type="predicted"/>
<organism evidence="2 3">
    <name type="scientific">Limobrevibacterium gyesilva</name>
    <dbReference type="NCBI Taxonomy" id="2991712"/>
    <lineage>
        <taxon>Bacteria</taxon>
        <taxon>Pseudomonadati</taxon>
        <taxon>Pseudomonadota</taxon>
        <taxon>Alphaproteobacteria</taxon>
        <taxon>Acetobacterales</taxon>
        <taxon>Acetobacteraceae</taxon>
        <taxon>Limobrevibacterium</taxon>
    </lineage>
</organism>
<dbReference type="GO" id="GO:0032259">
    <property type="term" value="P:methylation"/>
    <property type="evidence" value="ECO:0007669"/>
    <property type="project" value="UniProtKB-KW"/>
</dbReference>
<keyword evidence="2" id="KW-0808">Transferase</keyword>
<dbReference type="InterPro" id="IPR006342">
    <property type="entry name" value="FkbM_mtfrase"/>
</dbReference>
<dbReference type="NCBIfam" id="TIGR01444">
    <property type="entry name" value="fkbM_fam"/>
    <property type="match status" value="1"/>
</dbReference>
<dbReference type="AlphaFoldDB" id="A0AA41YQL2"/>
<feature type="domain" description="Methyltransferase FkbM" evidence="1">
    <location>
        <begin position="72"/>
        <end position="219"/>
    </location>
</feature>
<dbReference type="InterPro" id="IPR052514">
    <property type="entry name" value="SAM-dependent_MTase"/>
</dbReference>
<evidence type="ECO:0000259" key="1">
    <source>
        <dbReference type="Pfam" id="PF05050"/>
    </source>
</evidence>
<evidence type="ECO:0000313" key="2">
    <source>
        <dbReference type="EMBL" id="MCW3473712.1"/>
    </source>
</evidence>
<keyword evidence="3" id="KW-1185">Reference proteome</keyword>
<name>A0AA41YQL2_9PROT</name>
<evidence type="ECO:0000313" key="3">
    <source>
        <dbReference type="Proteomes" id="UP001165679"/>
    </source>
</evidence>
<dbReference type="PANTHER" id="PTHR34203:SF15">
    <property type="entry name" value="SLL1173 PROTEIN"/>
    <property type="match status" value="1"/>
</dbReference>
<dbReference type="PANTHER" id="PTHR34203">
    <property type="entry name" value="METHYLTRANSFERASE, FKBM FAMILY PROTEIN"/>
    <property type="match status" value="1"/>
</dbReference>
<dbReference type="GO" id="GO:0008168">
    <property type="term" value="F:methyltransferase activity"/>
    <property type="evidence" value="ECO:0007669"/>
    <property type="project" value="UniProtKB-KW"/>
</dbReference>
<dbReference type="EMBL" id="JAPDNT010000001">
    <property type="protein sequence ID" value="MCW3473712.1"/>
    <property type="molecule type" value="Genomic_DNA"/>
</dbReference>
<sequence length="272" mass="30464">MTTLNAQAHMIRSGIRSLYTFLFARPRLQWLNDGIIKLALHGKGFNNPTALSGEAWFVAHVLAAAKPRVCMDIGANQGWYTRLLLDRTEARVISAEPQPTVFSLLEAACRDRADRVTLLNCAVGDRSGTATLRYGSAAADSVLASLSDEISAVPYVRNDNRIEVALKTIDQIVIEQELDRLDFIKIDTEGFERNVLHGAATAIRTLRPAFIQVEYNWHHLFTRDSLWTLASLLPGYTPHMLLPQGWYKLDARDPVANIHKLSNIVFVRSNQL</sequence>
<dbReference type="Gene3D" id="3.40.50.150">
    <property type="entry name" value="Vaccinia Virus protein VP39"/>
    <property type="match status" value="1"/>
</dbReference>
<dbReference type="Proteomes" id="UP001165679">
    <property type="component" value="Unassembled WGS sequence"/>
</dbReference>
<protein>
    <submittedName>
        <fullName evidence="2">FkbM family methyltransferase</fullName>
    </submittedName>
</protein>
<dbReference type="RefSeq" id="WP_264712283.1">
    <property type="nucleotide sequence ID" value="NZ_JAPDNT010000001.1"/>
</dbReference>
<comment type="caution">
    <text evidence="2">The sequence shown here is derived from an EMBL/GenBank/DDBJ whole genome shotgun (WGS) entry which is preliminary data.</text>
</comment>
<dbReference type="InterPro" id="IPR029063">
    <property type="entry name" value="SAM-dependent_MTases_sf"/>
</dbReference>